<comment type="catalytic activity">
    <reaction evidence="8">
        <text>L-threonyl-[protein] + ATP = O-phospho-L-threonyl-[protein] + ADP + H(+)</text>
        <dbReference type="Rhea" id="RHEA:46608"/>
        <dbReference type="Rhea" id="RHEA-COMP:11060"/>
        <dbReference type="Rhea" id="RHEA-COMP:11605"/>
        <dbReference type="ChEBI" id="CHEBI:15378"/>
        <dbReference type="ChEBI" id="CHEBI:30013"/>
        <dbReference type="ChEBI" id="CHEBI:30616"/>
        <dbReference type="ChEBI" id="CHEBI:61977"/>
        <dbReference type="ChEBI" id="CHEBI:456216"/>
        <dbReference type="EC" id="2.7.11.1"/>
    </reaction>
</comment>
<gene>
    <name evidence="11" type="ORF">BASA50_010639</name>
</gene>
<dbReference type="EMBL" id="JAFCIX010000500">
    <property type="protein sequence ID" value="KAH6588569.1"/>
    <property type="molecule type" value="Genomic_DNA"/>
</dbReference>
<keyword evidence="4" id="KW-0808">Transferase</keyword>
<evidence type="ECO:0000256" key="6">
    <source>
        <dbReference type="ARBA" id="ARBA00022777"/>
    </source>
</evidence>
<keyword evidence="5" id="KW-0547">Nucleotide-binding</keyword>
<sequence>MGERSSYLQVGTKKSDGSKVLLKTIERDYVMTHTLESTPPPKSHSTEVSALYGKHAGARCMSPRPQNLMLPFEIEMQKYLKQPGYGSPHVLEVIDYIVTTDAYILVMEYPGEDWVVLEEYLEQYGRLFVNEVRPLIKKVIKVSLSLKKFGIAHGCVTELNVLYNKETGDVKLMNFELSRPLKEWNQGSSASGSSEVEPPFWGTERDGMIDIGRLMYRLLTSETPHQFSSTRGEFAKKLGDNLNDPRSQRSINLVDLVFVLLGQGSYEMALGDTLDHPFFTSQ</sequence>
<dbReference type="PANTHER" id="PTHR22984:SF25">
    <property type="entry name" value="PROTEIN KINASE DOMAIN-CONTAINING PROTEIN"/>
    <property type="match status" value="1"/>
</dbReference>
<dbReference type="InterPro" id="IPR000719">
    <property type="entry name" value="Prot_kinase_dom"/>
</dbReference>
<dbReference type="EC" id="2.7.11.1" evidence="2"/>
<dbReference type="Gene3D" id="1.10.510.10">
    <property type="entry name" value="Transferase(Phosphotransferase) domain 1"/>
    <property type="match status" value="1"/>
</dbReference>
<dbReference type="Proteomes" id="UP001648503">
    <property type="component" value="Unassembled WGS sequence"/>
</dbReference>
<feature type="domain" description="Protein kinase" evidence="10">
    <location>
        <begin position="1"/>
        <end position="279"/>
    </location>
</feature>
<dbReference type="SMART" id="SM00220">
    <property type="entry name" value="S_TKc"/>
    <property type="match status" value="1"/>
</dbReference>
<accession>A0ABQ8F0T6</accession>
<dbReference type="SUPFAM" id="SSF56112">
    <property type="entry name" value="Protein kinase-like (PK-like)"/>
    <property type="match status" value="1"/>
</dbReference>
<evidence type="ECO:0000256" key="7">
    <source>
        <dbReference type="ARBA" id="ARBA00022840"/>
    </source>
</evidence>
<dbReference type="PROSITE" id="PS50011">
    <property type="entry name" value="PROTEIN_KINASE_DOM"/>
    <property type="match status" value="1"/>
</dbReference>
<evidence type="ECO:0000256" key="3">
    <source>
        <dbReference type="ARBA" id="ARBA00022527"/>
    </source>
</evidence>
<keyword evidence="6" id="KW-0418">Kinase</keyword>
<dbReference type="PANTHER" id="PTHR22984">
    <property type="entry name" value="SERINE/THREONINE-PROTEIN KINASE PIM"/>
    <property type="match status" value="1"/>
</dbReference>
<evidence type="ECO:0000259" key="10">
    <source>
        <dbReference type="PROSITE" id="PS50011"/>
    </source>
</evidence>
<keyword evidence="7" id="KW-0067">ATP-binding</keyword>
<dbReference type="InterPro" id="IPR011009">
    <property type="entry name" value="Kinase-like_dom_sf"/>
</dbReference>
<evidence type="ECO:0000256" key="5">
    <source>
        <dbReference type="ARBA" id="ARBA00022741"/>
    </source>
</evidence>
<organism evidence="11 12">
    <name type="scientific">Batrachochytrium salamandrivorans</name>
    <dbReference type="NCBI Taxonomy" id="1357716"/>
    <lineage>
        <taxon>Eukaryota</taxon>
        <taxon>Fungi</taxon>
        <taxon>Fungi incertae sedis</taxon>
        <taxon>Chytridiomycota</taxon>
        <taxon>Chytridiomycota incertae sedis</taxon>
        <taxon>Chytridiomycetes</taxon>
        <taxon>Rhizophydiales</taxon>
        <taxon>Rhizophydiales incertae sedis</taxon>
        <taxon>Batrachochytrium</taxon>
    </lineage>
</organism>
<proteinExistence type="predicted"/>
<protein>
    <recommendedName>
        <fullName evidence="2">non-specific serine/threonine protein kinase</fullName>
        <ecNumber evidence="2">2.7.11.1</ecNumber>
    </recommendedName>
</protein>
<evidence type="ECO:0000256" key="4">
    <source>
        <dbReference type="ARBA" id="ARBA00022679"/>
    </source>
</evidence>
<reference evidence="11 12" key="1">
    <citation type="submission" date="2021-02" db="EMBL/GenBank/DDBJ databases">
        <title>Variation within the Batrachochytrium salamandrivorans European outbreak.</title>
        <authorList>
            <person name="Kelly M."/>
            <person name="Pasmans F."/>
            <person name="Shea T.P."/>
            <person name="Munoz J.F."/>
            <person name="Carranza S."/>
            <person name="Cuomo C.A."/>
            <person name="Martel A."/>
        </authorList>
    </citation>
    <scope>NUCLEOTIDE SEQUENCE [LARGE SCALE GENOMIC DNA]</scope>
    <source>
        <strain evidence="11 12">AMFP18/2</strain>
    </source>
</reference>
<evidence type="ECO:0000256" key="2">
    <source>
        <dbReference type="ARBA" id="ARBA00012513"/>
    </source>
</evidence>
<comment type="catalytic activity">
    <reaction evidence="9">
        <text>L-seryl-[protein] + ATP = O-phospho-L-seryl-[protein] + ADP + H(+)</text>
        <dbReference type="Rhea" id="RHEA:17989"/>
        <dbReference type="Rhea" id="RHEA-COMP:9863"/>
        <dbReference type="Rhea" id="RHEA-COMP:11604"/>
        <dbReference type="ChEBI" id="CHEBI:15378"/>
        <dbReference type="ChEBI" id="CHEBI:29999"/>
        <dbReference type="ChEBI" id="CHEBI:30616"/>
        <dbReference type="ChEBI" id="CHEBI:83421"/>
        <dbReference type="ChEBI" id="CHEBI:456216"/>
        <dbReference type="EC" id="2.7.11.1"/>
    </reaction>
</comment>
<dbReference type="Pfam" id="PF00069">
    <property type="entry name" value="Pkinase"/>
    <property type="match status" value="1"/>
</dbReference>
<evidence type="ECO:0000313" key="12">
    <source>
        <dbReference type="Proteomes" id="UP001648503"/>
    </source>
</evidence>
<dbReference type="InterPro" id="IPR051138">
    <property type="entry name" value="PIM_Ser/Thr_kinase"/>
</dbReference>
<evidence type="ECO:0000256" key="1">
    <source>
        <dbReference type="ARBA" id="ARBA00004340"/>
    </source>
</evidence>
<evidence type="ECO:0000256" key="9">
    <source>
        <dbReference type="ARBA" id="ARBA00048679"/>
    </source>
</evidence>
<keyword evidence="3" id="KW-0723">Serine/threonine-protein kinase</keyword>
<keyword evidence="12" id="KW-1185">Reference proteome</keyword>
<evidence type="ECO:0000313" key="11">
    <source>
        <dbReference type="EMBL" id="KAH6588569.1"/>
    </source>
</evidence>
<evidence type="ECO:0000256" key="8">
    <source>
        <dbReference type="ARBA" id="ARBA00047899"/>
    </source>
</evidence>
<name>A0ABQ8F0T6_9FUNG</name>
<comment type="subcellular location">
    <subcellularLocation>
        <location evidence="1">Host cell</location>
    </subcellularLocation>
</comment>
<comment type="caution">
    <text evidence="11">The sequence shown here is derived from an EMBL/GenBank/DDBJ whole genome shotgun (WGS) entry which is preliminary data.</text>
</comment>